<dbReference type="AlphaFoldDB" id="A0A4R5MDG0"/>
<sequence length="257" mass="28975">MATKRKTPEPAVKQTPAIHAQQDERGLRPAIFDPLPTQAQSNRPDGERGKEWYAEWMTADDWLKPDRLVTAAQAALLLCGVNPLHYKGNPATQIVAAQEDIEAAPINLSMHDEDGKRLGFIDARDVHRRLIALFDSIQNTKTNEQRTLLQWLNIARKSEIPYHTWVNHFLTPGDADELSETRERSYRKQIAGLAMLLANKSNRYKKDDGTPNADNIADDVRSLLDPLPRENTRGAGDTQIRENIGKGMELLQLPKKS</sequence>
<gene>
    <name evidence="2" type="ORF">EYW47_04465</name>
</gene>
<name>A0A4R5MDG0_9BURK</name>
<keyword evidence="3" id="KW-1185">Reference proteome</keyword>
<evidence type="ECO:0000313" key="2">
    <source>
        <dbReference type="EMBL" id="TDG25122.1"/>
    </source>
</evidence>
<dbReference type="RefSeq" id="WP_133193688.1">
    <property type="nucleotide sequence ID" value="NZ_JBHUCW010000006.1"/>
</dbReference>
<accession>A0A4R5MDG0</accession>
<evidence type="ECO:0000313" key="3">
    <source>
        <dbReference type="Proteomes" id="UP000295722"/>
    </source>
</evidence>
<feature type="region of interest" description="Disordered" evidence="1">
    <location>
        <begin position="1"/>
        <end position="48"/>
    </location>
</feature>
<comment type="caution">
    <text evidence="2">The sequence shown here is derived from an EMBL/GenBank/DDBJ whole genome shotgun (WGS) entry which is preliminary data.</text>
</comment>
<dbReference type="EMBL" id="SMRP01000002">
    <property type="protein sequence ID" value="TDG25122.1"/>
    <property type="molecule type" value="Genomic_DNA"/>
</dbReference>
<reference evidence="2 3" key="1">
    <citation type="submission" date="2019-03" db="EMBL/GenBank/DDBJ databases">
        <title>Paraburkholderia sp. 4M-K11, isolated from subtropical forest soil.</title>
        <authorList>
            <person name="Gao Z.-H."/>
            <person name="Qiu L.-H."/>
        </authorList>
    </citation>
    <scope>NUCLEOTIDE SEQUENCE [LARGE SCALE GENOMIC DNA]</scope>
    <source>
        <strain evidence="2 3">4M-K11</strain>
    </source>
</reference>
<proteinExistence type="predicted"/>
<dbReference type="Proteomes" id="UP000295722">
    <property type="component" value="Unassembled WGS sequence"/>
</dbReference>
<organism evidence="2 3">
    <name type="scientific">Paraburkholderia silviterrae</name>
    <dbReference type="NCBI Taxonomy" id="2528715"/>
    <lineage>
        <taxon>Bacteria</taxon>
        <taxon>Pseudomonadati</taxon>
        <taxon>Pseudomonadota</taxon>
        <taxon>Betaproteobacteria</taxon>
        <taxon>Burkholderiales</taxon>
        <taxon>Burkholderiaceae</taxon>
        <taxon>Paraburkholderia</taxon>
    </lineage>
</organism>
<protein>
    <submittedName>
        <fullName evidence="2">Uncharacterized protein</fullName>
    </submittedName>
</protein>
<evidence type="ECO:0000256" key="1">
    <source>
        <dbReference type="SAM" id="MobiDB-lite"/>
    </source>
</evidence>
<dbReference type="OrthoDB" id="9157505at2"/>